<gene>
    <name evidence="1" type="ORF">HXM93_02255</name>
</gene>
<evidence type="ECO:0000313" key="2">
    <source>
        <dbReference type="Proteomes" id="UP000709351"/>
    </source>
</evidence>
<feature type="non-terminal residue" evidence="1">
    <location>
        <position position="80"/>
    </location>
</feature>
<reference evidence="1" key="1">
    <citation type="submission" date="2020-04" db="EMBL/GenBank/DDBJ databases">
        <title>Deep metagenomics examines the oral microbiome during advanced dental caries in children, revealing novel taxa and co-occurrences with host molecules.</title>
        <authorList>
            <person name="Baker J.L."/>
            <person name="Morton J.T."/>
            <person name="Dinis M."/>
            <person name="Alvarez R."/>
            <person name="Tran N.C."/>
            <person name="Knight R."/>
            <person name="Edlund A."/>
        </authorList>
    </citation>
    <scope>NUCLEOTIDE SEQUENCE</scope>
    <source>
        <strain evidence="1">JCVI_24_bin.2</strain>
    </source>
</reference>
<accession>A0A930DRI0</accession>
<evidence type="ECO:0000313" key="1">
    <source>
        <dbReference type="EMBL" id="MBF1283345.1"/>
    </source>
</evidence>
<dbReference type="Proteomes" id="UP000709351">
    <property type="component" value="Unassembled WGS sequence"/>
</dbReference>
<comment type="caution">
    <text evidence="1">The sequence shown here is derived from an EMBL/GenBank/DDBJ whole genome shotgun (WGS) entry which is preliminary data.</text>
</comment>
<proteinExistence type="predicted"/>
<name>A0A930DRI0_9FIRM</name>
<organism evidence="1 2">
    <name type="scientific">Oribacterium parvum</name>
    <dbReference type="NCBI Taxonomy" id="1501329"/>
    <lineage>
        <taxon>Bacteria</taxon>
        <taxon>Bacillati</taxon>
        <taxon>Bacillota</taxon>
        <taxon>Clostridia</taxon>
        <taxon>Lachnospirales</taxon>
        <taxon>Lachnospiraceae</taxon>
        <taxon>Oribacterium</taxon>
    </lineage>
</organism>
<protein>
    <submittedName>
        <fullName evidence="1">Uncharacterized protein</fullName>
    </submittedName>
</protein>
<dbReference type="AlphaFoldDB" id="A0A930DRI0"/>
<sequence length="80" mass="9038">MIKPLNFGNFQAMKRYSYNQMNAWAVSVYKSGFEDGQEDGTETVVLDFDEQTMREFLTSIKGISDKTAEKIISAMIEKGG</sequence>
<dbReference type="EMBL" id="JABZRD010000097">
    <property type="protein sequence ID" value="MBF1283345.1"/>
    <property type="molecule type" value="Genomic_DNA"/>
</dbReference>